<dbReference type="EMBL" id="JABFTP020000001">
    <property type="protein sequence ID" value="KAL3267118.1"/>
    <property type="molecule type" value="Genomic_DNA"/>
</dbReference>
<dbReference type="GO" id="GO:0005886">
    <property type="term" value="C:plasma membrane"/>
    <property type="evidence" value="ECO:0007669"/>
    <property type="project" value="UniProtKB-SubCell"/>
</dbReference>
<organism evidence="9 10">
    <name type="scientific">Cryptolaemus montrouzieri</name>
    <dbReference type="NCBI Taxonomy" id="559131"/>
    <lineage>
        <taxon>Eukaryota</taxon>
        <taxon>Metazoa</taxon>
        <taxon>Ecdysozoa</taxon>
        <taxon>Arthropoda</taxon>
        <taxon>Hexapoda</taxon>
        <taxon>Insecta</taxon>
        <taxon>Pterygota</taxon>
        <taxon>Neoptera</taxon>
        <taxon>Endopterygota</taxon>
        <taxon>Coleoptera</taxon>
        <taxon>Polyphaga</taxon>
        <taxon>Cucujiformia</taxon>
        <taxon>Coccinelloidea</taxon>
        <taxon>Coccinellidae</taxon>
        <taxon>Scymninae</taxon>
        <taxon>Scymnini</taxon>
        <taxon>Cryptolaemus</taxon>
    </lineage>
</organism>
<keyword evidence="6" id="KW-0675">Receptor</keyword>
<sequence>MCFEFLSGNIAKSSRILILVSPDSLMKKDFFKLAWERNFDIILIEGIMMNTNIANILLKKTKQTIKNITIFSSLQDKQVLNCELDDSACLSHFICDEMWSPLKMLTKLRRNFMVLISSHLPYFEEKNGKFAGVDFELIKLMIPNWPVTYKVFPHGHNASQGVIYETLIIFLKNTNEADISIGGLWLTNDFPSSHPYARQCNTFLVHRPSLLPNSTFVFQYFQFYLWLSLLATLIIISFILKLAFSAYRLYSSFDQCFLILLQYTVNLGIPKFPESKQIYLRWILSVWLFSSLIIMTYFCAGLTTTLRFPRFTEALNLWQDLVTLNIRWMEKSEFYRNLIASWGPYDKNLKCLANLYQHVGDSHEMNKFLRNKYAIRVQVLPGFYMTNTEWIDEYGRKHYRLLEDCFLEYFNKKVLHVIEYGFVDYWFYSIQVEKEQIYEIIL</sequence>
<evidence type="ECO:0000256" key="8">
    <source>
        <dbReference type="SAM" id="Phobius"/>
    </source>
</evidence>
<accession>A0ABD2ML88</accession>
<evidence type="ECO:0000256" key="3">
    <source>
        <dbReference type="ARBA" id="ARBA00022692"/>
    </source>
</evidence>
<keyword evidence="7" id="KW-0325">Glycoprotein</keyword>
<evidence type="ECO:0000256" key="1">
    <source>
        <dbReference type="ARBA" id="ARBA00004651"/>
    </source>
</evidence>
<feature type="transmembrane region" description="Helical" evidence="8">
    <location>
        <begin position="279"/>
        <end position="300"/>
    </location>
</feature>
<reference evidence="9 10" key="1">
    <citation type="journal article" date="2021" name="BMC Biol.">
        <title>Horizontally acquired antibacterial genes associated with adaptive radiation of ladybird beetles.</title>
        <authorList>
            <person name="Li H.S."/>
            <person name="Tang X.F."/>
            <person name="Huang Y.H."/>
            <person name="Xu Z.Y."/>
            <person name="Chen M.L."/>
            <person name="Du X.Y."/>
            <person name="Qiu B.Y."/>
            <person name="Chen P.T."/>
            <person name="Zhang W."/>
            <person name="Slipinski A."/>
            <person name="Escalona H.E."/>
            <person name="Waterhouse R.M."/>
            <person name="Zwick A."/>
            <person name="Pang H."/>
        </authorList>
    </citation>
    <scope>NUCLEOTIDE SEQUENCE [LARGE SCALE GENOMIC DNA]</scope>
    <source>
        <strain evidence="9">SYSU2018</strain>
    </source>
</reference>
<keyword evidence="10" id="KW-1185">Reference proteome</keyword>
<gene>
    <name evidence="9" type="ORF">HHI36_011258</name>
</gene>
<evidence type="ECO:0000313" key="10">
    <source>
        <dbReference type="Proteomes" id="UP001516400"/>
    </source>
</evidence>
<dbReference type="PANTHER" id="PTHR42643">
    <property type="entry name" value="IONOTROPIC RECEPTOR 20A-RELATED"/>
    <property type="match status" value="1"/>
</dbReference>
<evidence type="ECO:0000256" key="4">
    <source>
        <dbReference type="ARBA" id="ARBA00022989"/>
    </source>
</evidence>
<comment type="subcellular location">
    <subcellularLocation>
        <location evidence="1">Cell membrane</location>
        <topology evidence="1">Multi-pass membrane protein</topology>
    </subcellularLocation>
</comment>
<dbReference type="Proteomes" id="UP001516400">
    <property type="component" value="Unassembled WGS sequence"/>
</dbReference>
<dbReference type="Gene3D" id="1.10.287.70">
    <property type="match status" value="1"/>
</dbReference>
<evidence type="ECO:0000313" key="9">
    <source>
        <dbReference type="EMBL" id="KAL3267118.1"/>
    </source>
</evidence>
<protein>
    <submittedName>
        <fullName evidence="9">Uncharacterized protein</fullName>
    </submittedName>
</protein>
<keyword evidence="5 8" id="KW-0472">Membrane</keyword>
<dbReference type="InterPro" id="IPR052192">
    <property type="entry name" value="Insect_Ionotropic_Sensory_Rcpt"/>
</dbReference>
<dbReference type="PANTHER" id="PTHR42643:SF35">
    <property type="entry name" value="IONOTROPIC RECEPTOR 68A, ISOFORM A"/>
    <property type="match status" value="1"/>
</dbReference>
<proteinExistence type="predicted"/>
<keyword evidence="2" id="KW-1003">Cell membrane</keyword>
<evidence type="ECO:0000256" key="7">
    <source>
        <dbReference type="ARBA" id="ARBA00023180"/>
    </source>
</evidence>
<evidence type="ECO:0000256" key="2">
    <source>
        <dbReference type="ARBA" id="ARBA00022475"/>
    </source>
</evidence>
<evidence type="ECO:0000256" key="5">
    <source>
        <dbReference type="ARBA" id="ARBA00023136"/>
    </source>
</evidence>
<comment type="caution">
    <text evidence="9">The sequence shown here is derived from an EMBL/GenBank/DDBJ whole genome shotgun (WGS) entry which is preliminary data.</text>
</comment>
<evidence type="ECO:0000256" key="6">
    <source>
        <dbReference type="ARBA" id="ARBA00023170"/>
    </source>
</evidence>
<dbReference type="AlphaFoldDB" id="A0ABD2ML88"/>
<keyword evidence="3 8" id="KW-0812">Transmembrane</keyword>
<keyword evidence="4 8" id="KW-1133">Transmembrane helix</keyword>
<feature type="transmembrane region" description="Helical" evidence="8">
    <location>
        <begin position="223"/>
        <end position="244"/>
    </location>
</feature>
<name>A0ABD2ML88_9CUCU</name>